<sequence>MQMPLVGMLSLILHHPLYCVFHPSWRCVYLKYQWKPSIERDRSSLYSILSSYEMPRAYPALYL</sequence>
<dbReference type="Proteomes" id="UP000663419">
    <property type="component" value="Chromosome 1"/>
</dbReference>
<organism evidence="2 3">
    <name type="scientific">Ajellomyces capsulatus (strain H88)</name>
    <name type="common">Darling's disease fungus</name>
    <name type="synonym">Histoplasma capsulatum</name>
    <dbReference type="NCBI Taxonomy" id="544711"/>
    <lineage>
        <taxon>Eukaryota</taxon>
        <taxon>Fungi</taxon>
        <taxon>Dikarya</taxon>
        <taxon>Ascomycota</taxon>
        <taxon>Pezizomycotina</taxon>
        <taxon>Eurotiomycetes</taxon>
        <taxon>Eurotiomycetidae</taxon>
        <taxon>Onygenales</taxon>
        <taxon>Ajellomycetaceae</taxon>
        <taxon>Histoplasma</taxon>
    </lineage>
</organism>
<evidence type="ECO:0000313" key="3">
    <source>
        <dbReference type="Proteomes" id="UP000663419"/>
    </source>
</evidence>
<keyword evidence="1" id="KW-0732">Signal</keyword>
<feature type="signal peptide" evidence="1">
    <location>
        <begin position="1"/>
        <end position="19"/>
    </location>
</feature>
<dbReference type="VEuPathDB" id="FungiDB:I7I53_10490"/>
<protein>
    <submittedName>
        <fullName evidence="2">Uncharacterized protein</fullName>
    </submittedName>
</protein>
<dbReference type="AlphaFoldDB" id="A0A8A1LD65"/>
<name>A0A8A1LD65_AJEC8</name>
<proteinExistence type="predicted"/>
<dbReference type="EMBL" id="CP069102">
    <property type="protein sequence ID" value="QSS49962.1"/>
    <property type="molecule type" value="Genomic_DNA"/>
</dbReference>
<gene>
    <name evidence="2" type="ORF">I7I53_10490</name>
</gene>
<feature type="chain" id="PRO_5034084861" evidence="1">
    <location>
        <begin position="20"/>
        <end position="63"/>
    </location>
</feature>
<reference evidence="2" key="1">
    <citation type="submission" date="2021-01" db="EMBL/GenBank/DDBJ databases">
        <title>Chromosome-level genome assembly of a human fungal pathogen reveals clustering of transcriptionally co-regulated genes.</title>
        <authorList>
            <person name="Voorhies M."/>
            <person name="Cohen S."/>
            <person name="Shea T.P."/>
            <person name="Petrus S."/>
            <person name="Munoz J.F."/>
            <person name="Poplawski S."/>
            <person name="Goldman W.E."/>
            <person name="Michael T."/>
            <person name="Cuomo C.A."/>
            <person name="Sil A."/>
            <person name="Beyhan S."/>
        </authorList>
    </citation>
    <scope>NUCLEOTIDE SEQUENCE</scope>
    <source>
        <strain evidence="2">H88</strain>
    </source>
</reference>
<accession>A0A8A1LD65</accession>
<evidence type="ECO:0000256" key="1">
    <source>
        <dbReference type="SAM" id="SignalP"/>
    </source>
</evidence>
<evidence type="ECO:0000313" key="2">
    <source>
        <dbReference type="EMBL" id="QSS49962.1"/>
    </source>
</evidence>